<keyword evidence="2" id="KW-1185">Reference proteome</keyword>
<dbReference type="Proteomes" id="UP001596303">
    <property type="component" value="Unassembled WGS sequence"/>
</dbReference>
<organism evidence="1 2">
    <name type="scientific">Ponticaulis profundi</name>
    <dbReference type="NCBI Taxonomy" id="2665222"/>
    <lineage>
        <taxon>Bacteria</taxon>
        <taxon>Pseudomonadati</taxon>
        <taxon>Pseudomonadota</taxon>
        <taxon>Alphaproteobacteria</taxon>
        <taxon>Hyphomonadales</taxon>
        <taxon>Hyphomonadaceae</taxon>
        <taxon>Ponticaulis</taxon>
    </lineage>
</organism>
<gene>
    <name evidence="1" type="ORF">ACFQDM_06860</name>
</gene>
<evidence type="ECO:0000313" key="1">
    <source>
        <dbReference type="EMBL" id="MFC6197790.1"/>
    </source>
</evidence>
<dbReference type="RefSeq" id="WP_377377202.1">
    <property type="nucleotide sequence ID" value="NZ_JBHSSW010000008.1"/>
</dbReference>
<proteinExistence type="predicted"/>
<reference evidence="2" key="1">
    <citation type="journal article" date="2019" name="Int. J. Syst. Evol. Microbiol.">
        <title>The Global Catalogue of Microorganisms (GCM) 10K type strain sequencing project: providing services to taxonomists for standard genome sequencing and annotation.</title>
        <authorList>
            <consortium name="The Broad Institute Genomics Platform"/>
            <consortium name="The Broad Institute Genome Sequencing Center for Infectious Disease"/>
            <person name="Wu L."/>
            <person name="Ma J."/>
        </authorList>
    </citation>
    <scope>NUCLEOTIDE SEQUENCE [LARGE SCALE GENOMIC DNA]</scope>
    <source>
        <strain evidence="2">CGMCC-1.15741</strain>
    </source>
</reference>
<name>A0ABW1S898_9PROT</name>
<sequence length="59" mass="6893">MTTEETVRVALLSLKARPSLERLADRLKYDDQVQANNAAHELSKIIVQMVRESQERQRR</sequence>
<evidence type="ECO:0000313" key="2">
    <source>
        <dbReference type="Proteomes" id="UP001596303"/>
    </source>
</evidence>
<accession>A0ABW1S898</accession>
<protein>
    <submittedName>
        <fullName evidence="1">Uncharacterized protein</fullName>
    </submittedName>
</protein>
<dbReference type="EMBL" id="JBHSSW010000008">
    <property type="protein sequence ID" value="MFC6197790.1"/>
    <property type="molecule type" value="Genomic_DNA"/>
</dbReference>
<comment type="caution">
    <text evidence="1">The sequence shown here is derived from an EMBL/GenBank/DDBJ whole genome shotgun (WGS) entry which is preliminary data.</text>
</comment>